<evidence type="ECO:0000313" key="2">
    <source>
        <dbReference type="EMBL" id="TNN75665.1"/>
    </source>
</evidence>
<evidence type="ECO:0000256" key="1">
    <source>
        <dbReference type="SAM" id="MobiDB-lite"/>
    </source>
</evidence>
<accession>A0A4Z2IDN8</accession>
<name>A0A4Z2IDN8_9TELE</name>
<organism evidence="2 3">
    <name type="scientific">Liparis tanakae</name>
    <name type="common">Tanaka's snailfish</name>
    <dbReference type="NCBI Taxonomy" id="230148"/>
    <lineage>
        <taxon>Eukaryota</taxon>
        <taxon>Metazoa</taxon>
        <taxon>Chordata</taxon>
        <taxon>Craniata</taxon>
        <taxon>Vertebrata</taxon>
        <taxon>Euteleostomi</taxon>
        <taxon>Actinopterygii</taxon>
        <taxon>Neopterygii</taxon>
        <taxon>Teleostei</taxon>
        <taxon>Neoteleostei</taxon>
        <taxon>Acanthomorphata</taxon>
        <taxon>Eupercaria</taxon>
        <taxon>Perciformes</taxon>
        <taxon>Cottioidei</taxon>
        <taxon>Cottales</taxon>
        <taxon>Liparidae</taxon>
        <taxon>Liparis</taxon>
    </lineage>
</organism>
<reference evidence="2 3" key="1">
    <citation type="submission" date="2019-03" db="EMBL/GenBank/DDBJ databases">
        <title>First draft genome of Liparis tanakae, snailfish: a comprehensive survey of snailfish specific genes.</title>
        <authorList>
            <person name="Kim W."/>
            <person name="Song I."/>
            <person name="Jeong J.-H."/>
            <person name="Kim D."/>
            <person name="Kim S."/>
            <person name="Ryu S."/>
            <person name="Song J.Y."/>
            <person name="Lee S.K."/>
        </authorList>
    </citation>
    <scope>NUCLEOTIDE SEQUENCE [LARGE SCALE GENOMIC DNA]</scope>
    <source>
        <tissue evidence="2">Muscle</tissue>
    </source>
</reference>
<protein>
    <submittedName>
        <fullName evidence="2">Uncharacterized protein</fullName>
    </submittedName>
</protein>
<keyword evidence="3" id="KW-1185">Reference proteome</keyword>
<evidence type="ECO:0000313" key="3">
    <source>
        <dbReference type="Proteomes" id="UP000314294"/>
    </source>
</evidence>
<proteinExistence type="predicted"/>
<feature type="compositionally biased region" description="Polar residues" evidence="1">
    <location>
        <begin position="60"/>
        <end position="86"/>
    </location>
</feature>
<dbReference type="AlphaFoldDB" id="A0A4Z2IDN8"/>
<gene>
    <name evidence="2" type="ORF">EYF80_014028</name>
</gene>
<dbReference type="Proteomes" id="UP000314294">
    <property type="component" value="Unassembled WGS sequence"/>
</dbReference>
<feature type="region of interest" description="Disordered" evidence="1">
    <location>
        <begin position="273"/>
        <end position="309"/>
    </location>
</feature>
<sequence length="326" mass="35792">MTEAYRGLLSDISAHIQGASKPVISEREGEFKNEKLLHLFIHPGFAVFLDQFSACEAQGPPSQSRGQPCDFESSQQAKTQPRSDPQGSLEGKAGFACYTLAYRTYCHQRGNCWTHSWTAERQVVLLARFQTGESDRHKSGNVKFLQNQASQLPDNGTPSRKLKGKNIADGESLNSKSSKNWFMRLPDKQLQEGRVDEQALIVALELGEPGQPLSPAPRGLHRDGGTILLALELTMGTERVACRGGSRETGGPRGRKSRMIRLFVKLAALSPHTAQVPSPWGPRGGGDGRLSPSRGPQGPRARERKARLLPPAPRWSWYMGCSRGGQ</sequence>
<feature type="region of interest" description="Disordered" evidence="1">
    <location>
        <begin position="58"/>
        <end position="88"/>
    </location>
</feature>
<dbReference type="EMBL" id="SRLO01000100">
    <property type="protein sequence ID" value="TNN75665.1"/>
    <property type="molecule type" value="Genomic_DNA"/>
</dbReference>
<comment type="caution">
    <text evidence="2">The sequence shown here is derived from an EMBL/GenBank/DDBJ whole genome shotgun (WGS) entry which is preliminary data.</text>
</comment>